<dbReference type="AlphaFoldDB" id="F0W308"/>
<dbReference type="SMART" id="SM00028">
    <property type="entry name" value="TPR"/>
    <property type="match status" value="6"/>
</dbReference>
<keyword evidence="1" id="KW-0677">Repeat</keyword>
<dbReference type="Gene3D" id="2.60.40.790">
    <property type="match status" value="1"/>
</dbReference>
<sequence length="547" mass="62609">MPVTPKYVWKQDKDAIQLQISLSCASLSNADIYVSDLVLKINAPPYLLVLDLYDSVDANAAEVCKQSKCKELWIRLKKFHERKTQSKANDERKTLRAQMDVDESNRQILSDLKAAEKNQEETALYESLRCMRESQSTIIRSEQHPTQQETLVSDSEDEAGTAFHEKEKQLDTEVIIAEEEDTSPECDVVDSEIRIPRVRTPFHSTYHFTSRVFPTPLRESKAVEEQDWLMKHRDHLKKHPTWGQKASYDISEEDPVWLKAKGDDYAKNKDYRGAVNAYTEAISLVQGNDILLTICLANRATCYLHLRCYKECATDCTKALEQVPDNRDIPDERIRLQRLRLKLLTRRGAAYCWLGKFTEAKADYGHALSIDSENHERREDFLQIVAATKAYELKQNGDTHVRNNHTREAMETYSEALKLNPTLVTCLSNRAACYLTLKEPAKCIEDCCKALSLLQTGEDELDETLCFAFIPNPGSSQRKLYVLALLVRRGMAFAMIKDWEKALEDYRKAHIIDPDNKLISGDLAKLETVQLNQKAETCQSEMSTQSP</sequence>
<dbReference type="InterPro" id="IPR008978">
    <property type="entry name" value="HSP20-like_chaperone"/>
</dbReference>
<dbReference type="InterPro" id="IPR011990">
    <property type="entry name" value="TPR-like_helical_dom_sf"/>
</dbReference>
<keyword evidence="2 3" id="KW-0802">TPR repeat</keyword>
<evidence type="ECO:0000256" key="1">
    <source>
        <dbReference type="ARBA" id="ARBA00022737"/>
    </source>
</evidence>
<proteinExistence type="predicted"/>
<accession>F0W308</accession>
<dbReference type="InterPro" id="IPR013105">
    <property type="entry name" value="TPR_2"/>
</dbReference>
<protein>
    <submittedName>
        <fullName evidence="5">Uncharacterized protein AlNc14C11G1387</fullName>
    </submittedName>
</protein>
<dbReference type="PROSITE" id="PS51203">
    <property type="entry name" value="CS"/>
    <property type="match status" value="1"/>
</dbReference>
<dbReference type="InterPro" id="IPR048696">
    <property type="entry name" value="SHQ1-like_CS"/>
</dbReference>
<evidence type="ECO:0000256" key="3">
    <source>
        <dbReference type="PROSITE-ProRule" id="PRU00339"/>
    </source>
</evidence>
<feature type="repeat" description="TPR" evidence="3">
    <location>
        <begin position="483"/>
        <end position="516"/>
    </location>
</feature>
<dbReference type="Pfam" id="PF21413">
    <property type="entry name" value="SHQ1-like_CS"/>
    <property type="match status" value="1"/>
</dbReference>
<feature type="repeat" description="TPR" evidence="3">
    <location>
        <begin position="390"/>
        <end position="423"/>
    </location>
</feature>
<dbReference type="GO" id="GO:0036158">
    <property type="term" value="P:outer dynein arm assembly"/>
    <property type="evidence" value="ECO:0007669"/>
    <property type="project" value="TreeGrafter"/>
</dbReference>
<dbReference type="EMBL" id="FR824056">
    <property type="protein sequence ID" value="CCA15445.1"/>
    <property type="molecule type" value="Genomic_DNA"/>
</dbReference>
<dbReference type="PANTHER" id="PTHR46492">
    <property type="entry name" value="DYNEIN ASSEMBLY FACTOR 4, AXONEMAL"/>
    <property type="match status" value="1"/>
</dbReference>
<feature type="domain" description="CS" evidence="4">
    <location>
        <begin position="2"/>
        <end position="96"/>
    </location>
</feature>
<reference evidence="5" key="1">
    <citation type="journal article" date="2011" name="PLoS Biol.">
        <title>Gene gain and loss during evolution of obligate parasitism in the white rust pathogen of Arabidopsis thaliana.</title>
        <authorList>
            <person name="Kemen E."/>
            <person name="Gardiner A."/>
            <person name="Schultz-Larsen T."/>
            <person name="Kemen A.C."/>
            <person name="Balmuth A.L."/>
            <person name="Robert-Seilaniantz A."/>
            <person name="Bailey K."/>
            <person name="Holub E."/>
            <person name="Studholme D.J."/>
            <person name="Maclean D."/>
            <person name="Jones J.D."/>
        </authorList>
    </citation>
    <scope>NUCLEOTIDE SEQUENCE</scope>
</reference>
<dbReference type="Gene3D" id="1.25.40.10">
    <property type="entry name" value="Tetratricopeptide repeat domain"/>
    <property type="match status" value="2"/>
</dbReference>
<gene>
    <name evidence="5" type="primary">AlNc14C11G1387</name>
    <name evidence="5" type="ORF">ALNC14_015880</name>
</gene>
<organism evidence="5">
    <name type="scientific">Albugo laibachii Nc14</name>
    <dbReference type="NCBI Taxonomy" id="890382"/>
    <lineage>
        <taxon>Eukaryota</taxon>
        <taxon>Sar</taxon>
        <taxon>Stramenopiles</taxon>
        <taxon>Oomycota</taxon>
        <taxon>Peronosporomycetes</taxon>
        <taxon>Albuginales</taxon>
        <taxon>Albuginaceae</taxon>
        <taxon>Albugo</taxon>
    </lineage>
</organism>
<name>F0W308_9STRA</name>
<dbReference type="InterPro" id="IPR052004">
    <property type="entry name" value="Dynein_assembly_factor_4"/>
</dbReference>
<feature type="repeat" description="TPR" evidence="3">
    <location>
        <begin position="341"/>
        <end position="374"/>
    </location>
</feature>
<dbReference type="SUPFAM" id="SSF49764">
    <property type="entry name" value="HSP20-like chaperones"/>
    <property type="match status" value="1"/>
</dbReference>
<dbReference type="GO" id="GO:0003341">
    <property type="term" value="P:cilium movement"/>
    <property type="evidence" value="ECO:0007669"/>
    <property type="project" value="TreeGrafter"/>
</dbReference>
<evidence type="ECO:0000259" key="4">
    <source>
        <dbReference type="PROSITE" id="PS51203"/>
    </source>
</evidence>
<dbReference type="GO" id="GO:0036159">
    <property type="term" value="P:inner dynein arm assembly"/>
    <property type="evidence" value="ECO:0007669"/>
    <property type="project" value="TreeGrafter"/>
</dbReference>
<dbReference type="PROSITE" id="PS50005">
    <property type="entry name" value="TPR"/>
    <property type="match status" value="3"/>
</dbReference>
<evidence type="ECO:0000256" key="2">
    <source>
        <dbReference type="ARBA" id="ARBA00022803"/>
    </source>
</evidence>
<dbReference type="Pfam" id="PF07719">
    <property type="entry name" value="TPR_2"/>
    <property type="match status" value="1"/>
</dbReference>
<evidence type="ECO:0000313" key="5">
    <source>
        <dbReference type="EMBL" id="CCA15445.1"/>
    </source>
</evidence>
<dbReference type="HOGENOM" id="CLU_029084_1_0_1"/>
<dbReference type="SUPFAM" id="SSF48452">
    <property type="entry name" value="TPR-like"/>
    <property type="match status" value="2"/>
</dbReference>
<dbReference type="PANTHER" id="PTHR46492:SF1">
    <property type="entry name" value="DYNEIN AXONEMAL ASSEMBLY FACTOR 4"/>
    <property type="match status" value="1"/>
</dbReference>
<dbReference type="InterPro" id="IPR019734">
    <property type="entry name" value="TPR_rpt"/>
</dbReference>
<reference evidence="5" key="2">
    <citation type="submission" date="2011-02" db="EMBL/GenBank/DDBJ databases">
        <authorList>
            <person name="MacLean D."/>
        </authorList>
    </citation>
    <scope>NUCLEOTIDE SEQUENCE</scope>
</reference>
<dbReference type="InterPro" id="IPR007052">
    <property type="entry name" value="CS_dom"/>
</dbReference>